<keyword evidence="3 12" id="KW-0813">Transport</keyword>
<dbReference type="CDD" id="cd18113">
    <property type="entry name" value="ATP-synt_F1_alpha_C"/>
    <property type="match status" value="1"/>
</dbReference>
<evidence type="ECO:0000313" key="16">
    <source>
        <dbReference type="EMBL" id="MDI9243070.1"/>
    </source>
</evidence>
<dbReference type="EC" id="7.1.2.2" evidence="12"/>
<evidence type="ECO:0000256" key="1">
    <source>
        <dbReference type="ARBA" id="ARBA00004170"/>
    </source>
</evidence>
<keyword evidence="4 12" id="KW-1003">Cell membrane</keyword>
<keyword evidence="6 12" id="KW-0067">ATP-binding</keyword>
<comment type="function">
    <text evidence="12">Produces ATP from ADP in the presence of a proton gradient across the membrane. The alpha chain is a regulatory subunit.</text>
</comment>
<gene>
    <name evidence="12 16" type="primary">atpA</name>
    <name evidence="16" type="ORF">QJ036_11400</name>
</gene>
<keyword evidence="9 12" id="KW-0472">Membrane</keyword>
<comment type="similarity">
    <text evidence="2 12">Belongs to the ATPase alpha/beta chains family.</text>
</comment>
<dbReference type="PROSITE" id="PS00152">
    <property type="entry name" value="ATPASE_ALPHA_BETA"/>
    <property type="match status" value="1"/>
</dbReference>
<dbReference type="InterPro" id="IPR000793">
    <property type="entry name" value="ATP_synth_asu_C"/>
</dbReference>
<evidence type="ECO:0000259" key="13">
    <source>
        <dbReference type="Pfam" id="PF00006"/>
    </source>
</evidence>
<evidence type="ECO:0000256" key="10">
    <source>
        <dbReference type="ARBA" id="ARBA00023196"/>
    </source>
</evidence>
<dbReference type="Pfam" id="PF00306">
    <property type="entry name" value="ATP-synt_ab_C"/>
    <property type="match status" value="1"/>
</dbReference>
<dbReference type="FunFam" id="3.40.50.300:FF:000002">
    <property type="entry name" value="ATP synthase subunit alpha"/>
    <property type="match status" value="1"/>
</dbReference>
<dbReference type="NCBIfam" id="TIGR00962">
    <property type="entry name" value="atpA"/>
    <property type="match status" value="1"/>
</dbReference>
<sequence>MNLRPEEISSVIKEQIERYASRLEVSDVGTVIQVADGIARIHGLEKAMQGELLEFPGEVYGMVLNLEEDNVGAVLLGSQRSIAEGDTVKTTGRVVEVPVGDAMLGRVVNALGQPIDGKGPIHTEKFRQIERVAPGVITRKSVDTPLQTGIKAIDAMVPIGRGQRELIIGDRQTGKTALAIDTIINQKGKGVYCIYVAIGQKASTVAGIVKTLEEHNAMDYTTVVAATASEMAPLQYIAPYAGCAIGEEWMEEGKDVLVVYDDLSKHATAYRTLSLLLRRPPGREAYPGDVFYLHSRLLERAARLSDELGGGSLTALPIIETQAGDVSAYIPTNVISITDGQIYLETEMFNSGFRPAINAGLSVSRVGGAAQIKAIKKISAPIRVELAQFRELAAFSQFGSELDADTKEKLAQGERIREVLKQPQYQPMGVEYQVIIIYAATKKYLLDIPVTEVLRFEKELFEFIDTKYPEIPEKIRSEKVLSEELEEKLAAAVSEFKGQFELR</sequence>
<dbReference type="PIRSF" id="PIRSF039088">
    <property type="entry name" value="F_ATPase_subunit_alpha"/>
    <property type="match status" value="1"/>
</dbReference>
<dbReference type="GO" id="GO:0046933">
    <property type="term" value="F:proton-transporting ATP synthase activity, rotational mechanism"/>
    <property type="evidence" value="ECO:0007669"/>
    <property type="project" value="UniProtKB-UniRule"/>
</dbReference>
<dbReference type="CDD" id="cd18116">
    <property type="entry name" value="ATP-synt_F1_alpha_N"/>
    <property type="match status" value="1"/>
</dbReference>
<evidence type="ECO:0000259" key="14">
    <source>
        <dbReference type="Pfam" id="PF00306"/>
    </source>
</evidence>
<dbReference type="InterPro" id="IPR038376">
    <property type="entry name" value="ATP_synth_asu_C_sf"/>
</dbReference>
<dbReference type="InterPro" id="IPR004100">
    <property type="entry name" value="ATPase_F1/V1/A1_a/bsu_N"/>
</dbReference>
<organism evidence="16 17">
    <name type="scientific">Fusibacillus kribbianus</name>
    <dbReference type="NCBI Taxonomy" id="3044208"/>
    <lineage>
        <taxon>Bacteria</taxon>
        <taxon>Bacillati</taxon>
        <taxon>Bacillota</taxon>
        <taxon>Clostridia</taxon>
        <taxon>Lachnospirales</taxon>
        <taxon>Lachnospiraceae</taxon>
        <taxon>Fusibacillus</taxon>
    </lineage>
</organism>
<keyword evidence="5 12" id="KW-0547">Nucleotide-binding</keyword>
<dbReference type="NCBIfam" id="NF009884">
    <property type="entry name" value="PRK13343.1"/>
    <property type="match status" value="1"/>
</dbReference>
<dbReference type="CDD" id="cd01132">
    <property type="entry name" value="F1-ATPase_alpha_CD"/>
    <property type="match status" value="1"/>
</dbReference>
<dbReference type="Pfam" id="PF00006">
    <property type="entry name" value="ATP-synt_ab"/>
    <property type="match status" value="1"/>
</dbReference>
<evidence type="ECO:0000256" key="12">
    <source>
        <dbReference type="HAMAP-Rule" id="MF_01346"/>
    </source>
</evidence>
<keyword evidence="7 12" id="KW-1278">Translocase</keyword>
<feature type="domain" description="ATPase F1/V1/A1 complex alpha/beta subunit nucleotide-binding" evidence="13">
    <location>
        <begin position="149"/>
        <end position="364"/>
    </location>
</feature>
<feature type="domain" description="ATP synthase alpha subunit C-terminal" evidence="14">
    <location>
        <begin position="371"/>
        <end position="496"/>
    </location>
</feature>
<dbReference type="Gene3D" id="3.40.50.300">
    <property type="entry name" value="P-loop containing nucleotide triphosphate hydrolases"/>
    <property type="match status" value="1"/>
</dbReference>
<dbReference type="InterPro" id="IPR036121">
    <property type="entry name" value="ATPase_F1/V1/A1_a/bsu_N_sf"/>
</dbReference>
<dbReference type="InterPro" id="IPR005294">
    <property type="entry name" value="ATP_synth_F1_asu"/>
</dbReference>
<accession>A0AAP4F0B7</accession>
<dbReference type="RefSeq" id="WP_283231495.1">
    <property type="nucleotide sequence ID" value="NZ_JASGBQ010000024.1"/>
</dbReference>
<dbReference type="InterPro" id="IPR027417">
    <property type="entry name" value="P-loop_NTPase"/>
</dbReference>
<comment type="caution">
    <text evidence="16">The sequence shown here is derived from an EMBL/GenBank/DDBJ whole genome shotgun (WGS) entry which is preliminary data.</text>
</comment>
<keyword evidence="8 12" id="KW-0406">Ion transport</keyword>
<comment type="subcellular location">
    <subcellularLocation>
        <location evidence="12">Cell membrane</location>
        <topology evidence="12">Peripheral membrane protein</topology>
    </subcellularLocation>
    <subcellularLocation>
        <location evidence="1">Membrane</location>
        <topology evidence="1">Peripheral membrane protein</topology>
    </subcellularLocation>
</comment>
<keyword evidence="11 12" id="KW-0066">ATP synthesis</keyword>
<evidence type="ECO:0000256" key="6">
    <source>
        <dbReference type="ARBA" id="ARBA00022840"/>
    </source>
</evidence>
<proteinExistence type="inferred from homology"/>
<dbReference type="GO" id="GO:0005524">
    <property type="term" value="F:ATP binding"/>
    <property type="evidence" value="ECO:0007669"/>
    <property type="project" value="UniProtKB-UniRule"/>
</dbReference>
<keyword evidence="17" id="KW-1185">Reference proteome</keyword>
<dbReference type="SUPFAM" id="SSF50615">
    <property type="entry name" value="N-terminal domain of alpha and beta subunits of F1 ATP synthase"/>
    <property type="match status" value="1"/>
</dbReference>
<dbReference type="Gene3D" id="2.40.30.20">
    <property type="match status" value="1"/>
</dbReference>
<dbReference type="InterPro" id="IPR020003">
    <property type="entry name" value="ATPase_a/bsu_AS"/>
</dbReference>
<protein>
    <recommendedName>
        <fullName evidence="12">ATP synthase subunit alpha</fullName>
        <ecNumber evidence="12">7.1.2.2</ecNumber>
    </recommendedName>
    <alternativeName>
        <fullName evidence="12">ATP synthase F1 sector subunit alpha</fullName>
    </alternativeName>
    <alternativeName>
        <fullName evidence="12">F-ATPase subunit alpha</fullName>
    </alternativeName>
</protein>
<reference evidence="16 17" key="1">
    <citation type="submission" date="2023-05" db="EMBL/GenBank/DDBJ databases">
        <title>[ruminococcus] sp. nov., isolated from a pig farm feces dump.</title>
        <authorList>
            <person name="Chang Y.-H."/>
        </authorList>
    </citation>
    <scope>NUCLEOTIDE SEQUENCE [LARGE SCALE GENOMIC DNA]</scope>
    <source>
        <strain evidence="16 17">YH-rum2234</strain>
    </source>
</reference>
<feature type="site" description="Required for activity" evidence="12">
    <location>
        <position position="362"/>
    </location>
</feature>
<dbReference type="Gene3D" id="1.20.150.20">
    <property type="entry name" value="ATP synthase alpha/beta chain, C-terminal domain"/>
    <property type="match status" value="1"/>
</dbReference>
<dbReference type="PANTHER" id="PTHR48082:SF2">
    <property type="entry name" value="ATP SYNTHASE SUBUNIT ALPHA, MITOCHONDRIAL"/>
    <property type="match status" value="1"/>
</dbReference>
<dbReference type="SUPFAM" id="SSF47917">
    <property type="entry name" value="C-terminal domain of alpha and beta subunits of F1 ATP synthase"/>
    <property type="match status" value="1"/>
</dbReference>
<evidence type="ECO:0000259" key="15">
    <source>
        <dbReference type="Pfam" id="PF02874"/>
    </source>
</evidence>
<evidence type="ECO:0000256" key="2">
    <source>
        <dbReference type="ARBA" id="ARBA00008936"/>
    </source>
</evidence>
<dbReference type="FunFam" id="2.40.30.20:FF:000001">
    <property type="entry name" value="ATP synthase subunit alpha"/>
    <property type="match status" value="1"/>
</dbReference>
<feature type="binding site" evidence="12">
    <location>
        <begin position="169"/>
        <end position="176"/>
    </location>
    <ligand>
        <name>ATP</name>
        <dbReference type="ChEBI" id="CHEBI:30616"/>
    </ligand>
</feature>
<comment type="catalytic activity">
    <reaction evidence="12">
        <text>ATP + H2O + 4 H(+)(in) = ADP + phosphate + 5 H(+)(out)</text>
        <dbReference type="Rhea" id="RHEA:57720"/>
        <dbReference type="ChEBI" id="CHEBI:15377"/>
        <dbReference type="ChEBI" id="CHEBI:15378"/>
        <dbReference type="ChEBI" id="CHEBI:30616"/>
        <dbReference type="ChEBI" id="CHEBI:43474"/>
        <dbReference type="ChEBI" id="CHEBI:456216"/>
        <dbReference type="EC" id="7.1.2.2"/>
    </reaction>
</comment>
<dbReference type="Proteomes" id="UP001300383">
    <property type="component" value="Unassembled WGS sequence"/>
</dbReference>
<feature type="domain" description="ATPase F1/V1/A1 complex alpha/beta subunit N-terminal" evidence="15">
    <location>
        <begin position="25"/>
        <end position="92"/>
    </location>
</feature>
<dbReference type="Pfam" id="PF02874">
    <property type="entry name" value="ATP-synt_ab_N"/>
    <property type="match status" value="1"/>
</dbReference>
<dbReference type="InterPro" id="IPR033732">
    <property type="entry name" value="ATP_synth_F1_a_nt-bd_dom"/>
</dbReference>
<dbReference type="GO" id="GO:0005886">
    <property type="term" value="C:plasma membrane"/>
    <property type="evidence" value="ECO:0007669"/>
    <property type="project" value="UniProtKB-SubCell"/>
</dbReference>
<evidence type="ECO:0000256" key="11">
    <source>
        <dbReference type="ARBA" id="ARBA00023310"/>
    </source>
</evidence>
<evidence type="ECO:0000256" key="5">
    <source>
        <dbReference type="ARBA" id="ARBA00022741"/>
    </source>
</evidence>
<dbReference type="GO" id="GO:0043531">
    <property type="term" value="F:ADP binding"/>
    <property type="evidence" value="ECO:0007669"/>
    <property type="project" value="TreeGrafter"/>
</dbReference>
<dbReference type="SUPFAM" id="SSF52540">
    <property type="entry name" value="P-loop containing nucleoside triphosphate hydrolases"/>
    <property type="match status" value="1"/>
</dbReference>
<dbReference type="FunFam" id="1.20.150.20:FF:000001">
    <property type="entry name" value="ATP synthase subunit alpha"/>
    <property type="match status" value="1"/>
</dbReference>
<dbReference type="InterPro" id="IPR023366">
    <property type="entry name" value="ATP_synth_asu-like_sf"/>
</dbReference>
<dbReference type="EMBL" id="JASGBQ010000024">
    <property type="protein sequence ID" value="MDI9243070.1"/>
    <property type="molecule type" value="Genomic_DNA"/>
</dbReference>
<dbReference type="AlphaFoldDB" id="A0AAP4F0B7"/>
<evidence type="ECO:0000256" key="3">
    <source>
        <dbReference type="ARBA" id="ARBA00022448"/>
    </source>
</evidence>
<evidence type="ECO:0000256" key="4">
    <source>
        <dbReference type="ARBA" id="ARBA00022475"/>
    </source>
</evidence>
<evidence type="ECO:0000313" key="17">
    <source>
        <dbReference type="Proteomes" id="UP001300383"/>
    </source>
</evidence>
<dbReference type="InterPro" id="IPR000194">
    <property type="entry name" value="ATPase_F1/V1/A1_a/bsu_nucl-bd"/>
</dbReference>
<evidence type="ECO:0000256" key="7">
    <source>
        <dbReference type="ARBA" id="ARBA00022967"/>
    </source>
</evidence>
<keyword evidence="12" id="KW-0375">Hydrogen ion transport</keyword>
<dbReference type="PANTHER" id="PTHR48082">
    <property type="entry name" value="ATP SYNTHASE SUBUNIT ALPHA, MITOCHONDRIAL"/>
    <property type="match status" value="1"/>
</dbReference>
<evidence type="ECO:0000256" key="8">
    <source>
        <dbReference type="ARBA" id="ARBA00023065"/>
    </source>
</evidence>
<name>A0AAP4F0B7_9FIRM</name>
<dbReference type="HAMAP" id="MF_01346">
    <property type="entry name" value="ATP_synth_alpha_bact"/>
    <property type="match status" value="1"/>
</dbReference>
<evidence type="ECO:0000256" key="9">
    <source>
        <dbReference type="ARBA" id="ARBA00023136"/>
    </source>
</evidence>
<dbReference type="GO" id="GO:0045259">
    <property type="term" value="C:proton-transporting ATP synthase complex"/>
    <property type="evidence" value="ECO:0007669"/>
    <property type="project" value="UniProtKB-KW"/>
</dbReference>
<keyword evidence="10 12" id="KW-0139">CF(1)</keyword>